<evidence type="ECO:0000256" key="11">
    <source>
        <dbReference type="ARBA" id="ARBA00023136"/>
    </source>
</evidence>
<dbReference type="Gene3D" id="3.40.50.1240">
    <property type="entry name" value="Phosphoglycerate mutase-like"/>
    <property type="match status" value="1"/>
</dbReference>
<dbReference type="SMART" id="SM00382">
    <property type="entry name" value="AAA"/>
    <property type="match status" value="2"/>
</dbReference>
<evidence type="ECO:0000256" key="18">
    <source>
        <dbReference type="SAM" id="MobiDB-lite"/>
    </source>
</evidence>
<dbReference type="InterPro" id="IPR029033">
    <property type="entry name" value="His_PPase_superfam"/>
</dbReference>
<dbReference type="Gene3D" id="3.40.50.300">
    <property type="entry name" value="P-loop containing nucleotide triphosphate hydrolases"/>
    <property type="match status" value="2"/>
</dbReference>
<feature type="domain" description="AAA+ ATPase" evidence="19">
    <location>
        <begin position="416"/>
        <end position="563"/>
    </location>
</feature>
<dbReference type="InterPro" id="IPR041569">
    <property type="entry name" value="AAA_lid_3"/>
</dbReference>
<reference evidence="20 21" key="1">
    <citation type="submission" date="2019-03" db="EMBL/GenBank/DDBJ databases">
        <title>Sequencing 23 genomes of Wallemia ichthyophaga.</title>
        <authorList>
            <person name="Gostincar C."/>
        </authorList>
    </citation>
    <scope>NUCLEOTIDE SEQUENCE [LARGE SCALE GENOMIC DNA]</scope>
    <source>
        <strain evidence="20 21">EXF-8621</strain>
    </source>
</reference>
<comment type="subunit">
    <text evidence="17">Interacts with PEX6; forming the PEX1-PEX6 AAA ATPase complex, which is composed of a heterohexamer formed by a trimer of PEX1-PEX6 dimers.</text>
</comment>
<dbReference type="InterPro" id="IPR009010">
    <property type="entry name" value="Asp_de-COase-like_dom_sf"/>
</dbReference>
<dbReference type="GO" id="GO:0005778">
    <property type="term" value="C:peroxisomal membrane"/>
    <property type="evidence" value="ECO:0007669"/>
    <property type="project" value="UniProtKB-SubCell"/>
</dbReference>
<comment type="subcellular location">
    <subcellularLocation>
        <location evidence="1">Cytoplasm</location>
        <location evidence="1">Cytosol</location>
    </subcellularLocation>
    <subcellularLocation>
        <location evidence="15">Peroxisome membrane</location>
    </subcellularLocation>
</comment>
<feature type="domain" description="AAA+ ATPase" evidence="19">
    <location>
        <begin position="694"/>
        <end position="831"/>
    </location>
</feature>
<keyword evidence="10" id="KW-0653">Protein transport</keyword>
<dbReference type="SUPFAM" id="SSF50692">
    <property type="entry name" value="ADC-like"/>
    <property type="match status" value="1"/>
</dbReference>
<keyword evidence="8" id="KW-0378">Hydrolase</keyword>
<keyword evidence="9" id="KW-0067">ATP-binding</keyword>
<dbReference type="SUPFAM" id="SSF53254">
    <property type="entry name" value="Phosphoglycerate mutase-like"/>
    <property type="match status" value="1"/>
</dbReference>
<dbReference type="InterPro" id="IPR015342">
    <property type="entry name" value="PEX1-N_C-lobe"/>
</dbReference>
<keyword evidence="5" id="KW-0962">Peroxisome biogenesis</keyword>
<evidence type="ECO:0000256" key="1">
    <source>
        <dbReference type="ARBA" id="ARBA00004514"/>
    </source>
</evidence>
<dbReference type="AlphaFoldDB" id="A0A4T0HHS5"/>
<proteinExistence type="inferred from homology"/>
<dbReference type="InterPro" id="IPR050168">
    <property type="entry name" value="AAA_ATPase_domain"/>
</dbReference>
<dbReference type="Gene3D" id="3.10.330.10">
    <property type="match status" value="1"/>
</dbReference>
<evidence type="ECO:0000256" key="13">
    <source>
        <dbReference type="ARBA" id="ARBA00032509"/>
    </source>
</evidence>
<evidence type="ECO:0000259" key="19">
    <source>
        <dbReference type="SMART" id="SM00382"/>
    </source>
</evidence>
<comment type="caution">
    <text evidence="20">The sequence shown here is derived from an EMBL/GenBank/DDBJ whole genome shotgun (WGS) entry which is preliminary data.</text>
</comment>
<feature type="region of interest" description="Disordered" evidence="18">
    <location>
        <begin position="179"/>
        <end position="206"/>
    </location>
</feature>
<dbReference type="InterPro" id="IPR003593">
    <property type="entry name" value="AAA+_ATPase"/>
</dbReference>
<dbReference type="FunFam" id="1.10.8.60:FF:000105">
    <property type="entry name" value="PeRoXisome assembly factor"/>
    <property type="match status" value="1"/>
</dbReference>
<feature type="compositionally biased region" description="Basic and acidic residues" evidence="18">
    <location>
        <begin position="904"/>
        <end position="925"/>
    </location>
</feature>
<dbReference type="CDD" id="cd19526">
    <property type="entry name" value="RecA-like_PEX1_r2"/>
    <property type="match status" value="1"/>
</dbReference>
<feature type="region of interest" description="Disordered" evidence="18">
    <location>
        <begin position="968"/>
        <end position="994"/>
    </location>
</feature>
<comment type="catalytic activity">
    <reaction evidence="16">
        <text>ATP + H2O = ADP + phosphate + H(+)</text>
        <dbReference type="Rhea" id="RHEA:13065"/>
        <dbReference type="ChEBI" id="CHEBI:15377"/>
        <dbReference type="ChEBI" id="CHEBI:15378"/>
        <dbReference type="ChEBI" id="CHEBI:30616"/>
        <dbReference type="ChEBI" id="CHEBI:43474"/>
        <dbReference type="ChEBI" id="CHEBI:456216"/>
    </reaction>
    <physiologicalReaction direction="left-to-right" evidence="16">
        <dbReference type="Rhea" id="RHEA:13066"/>
    </physiologicalReaction>
</comment>
<keyword evidence="7" id="KW-0547">Nucleotide-binding</keyword>
<comment type="similarity">
    <text evidence="2">Belongs to the AAA ATPase family.</text>
</comment>
<evidence type="ECO:0000256" key="9">
    <source>
        <dbReference type="ARBA" id="ARBA00022840"/>
    </source>
</evidence>
<keyword evidence="12" id="KW-0576">Peroxisome</keyword>
<keyword evidence="3" id="KW-0813">Transport</keyword>
<dbReference type="FunFam" id="3.40.50.300:FF:000149">
    <property type="entry name" value="Nuclear valosin-containing protein-like"/>
    <property type="match status" value="1"/>
</dbReference>
<dbReference type="SUPFAM" id="SSF52540">
    <property type="entry name" value="P-loop containing nucleoside triphosphate hydrolases"/>
    <property type="match status" value="2"/>
</dbReference>
<dbReference type="GO" id="GO:0005829">
    <property type="term" value="C:cytosol"/>
    <property type="evidence" value="ECO:0007669"/>
    <property type="project" value="UniProtKB-SubCell"/>
</dbReference>
<dbReference type="InterPro" id="IPR029067">
    <property type="entry name" value="CDC48_domain_2-like_sf"/>
</dbReference>
<dbReference type="GO" id="GO:0005524">
    <property type="term" value="F:ATP binding"/>
    <property type="evidence" value="ECO:0007669"/>
    <property type="project" value="UniProtKB-KW"/>
</dbReference>
<dbReference type="InterPro" id="IPR013078">
    <property type="entry name" value="His_Pase_superF_clade-1"/>
</dbReference>
<evidence type="ECO:0000256" key="2">
    <source>
        <dbReference type="ARBA" id="ARBA00006914"/>
    </source>
</evidence>
<dbReference type="Pfam" id="PF00004">
    <property type="entry name" value="AAA"/>
    <property type="match status" value="2"/>
</dbReference>
<evidence type="ECO:0000256" key="10">
    <source>
        <dbReference type="ARBA" id="ARBA00022927"/>
    </source>
</evidence>
<dbReference type="Gene3D" id="1.10.8.60">
    <property type="match status" value="2"/>
</dbReference>
<dbReference type="Pfam" id="PF00300">
    <property type="entry name" value="His_Phos_1"/>
    <property type="match status" value="1"/>
</dbReference>
<protein>
    <recommendedName>
        <fullName evidence="14">Peroxisomal ATPase PEX1</fullName>
    </recommendedName>
    <alternativeName>
        <fullName evidence="13">Peroxin-1</fullName>
    </alternativeName>
</protein>
<dbReference type="InterPro" id="IPR003959">
    <property type="entry name" value="ATPase_AAA_core"/>
</dbReference>
<evidence type="ECO:0000256" key="15">
    <source>
        <dbReference type="ARBA" id="ARBA00046271"/>
    </source>
</evidence>
<dbReference type="GO" id="GO:0016887">
    <property type="term" value="F:ATP hydrolysis activity"/>
    <property type="evidence" value="ECO:0007669"/>
    <property type="project" value="InterPro"/>
</dbReference>
<dbReference type="Pfam" id="PF17862">
    <property type="entry name" value="AAA_lid_3"/>
    <property type="match status" value="1"/>
</dbReference>
<accession>A0A4T0HHS5</accession>
<dbReference type="GO" id="GO:0016558">
    <property type="term" value="P:protein import into peroxisome matrix"/>
    <property type="evidence" value="ECO:0007669"/>
    <property type="project" value="TreeGrafter"/>
</dbReference>
<evidence type="ECO:0000256" key="14">
    <source>
        <dbReference type="ARBA" id="ARBA00034532"/>
    </source>
</evidence>
<name>A0A4T0HHS5_WALIC</name>
<dbReference type="SUPFAM" id="SSF54585">
    <property type="entry name" value="Cdc48 domain 2-like"/>
    <property type="match status" value="1"/>
</dbReference>
<sequence length="1260" mass="137781">MPEIKYTQLGSSLVNLPPSIYSQLVAKGSRPQSLAVIIRHGDREYYLGWSGMASSIATLAIEDFVEIDPVVAAAYRLDHGANVSVSLHSSLPTAKSVNVVPDTPDDWELLEAHAEYVEQNLLSQVRLASTHQPMVVYLPSKSSMTFRVEATDPATSFSSLSPQATPAVRLDRDTDVAFAPKLRRPPPSSSASSTIRPTPTPVVHSQDDQAVQQLARVIPARVYPRTEPGLAHAHPALVHRLCGQENDSATVTLTRLKSPLTRYNDKRKQGGMEVEPAGLTLGMGGAAALKNATSKPVASEQERELALTLTLSLVADDTLVDGHVALPLGSHQRLQLKQYELVSCSLSNSHSNSQILYHDYDILAPLFSTADDDILPGHHALVEEAADYLISSIGMSLSKLKVELKDGYPGDHSHSRSLGLLITGGSSTGKTTLAKTIAYHISQDVRIFAHSLYEDVSGWVQEKASTIDDKLRLLLEEAHWSAPTVIILDGLDVLLTPESETDQNTTQSGRQRTLADLFARLFSPCNRNLPQGVVVVGVASGSLHSAVNTSRVFGKEIKLLAPSKTTRREMLLRLFDEHRIADFSGVNTLLIASEMEGYLPVDVTSVLERAVHHASLTHDEDGPSSTLQLHVATHHFEAALAQYRPQALRGVNLQQSSVKWGDIGGMRHVKGMIRETLEWPTKYALLFDRSPLRLRAGLLLYGYPGCGKTVIASAVARECGLNFISVKGPELLNKYIGQSEATTRSLFDRAKAAKPCVLFFDEFDSIAPRRGHDSTGVTDRVVNQLLTQMDGAEGLDSGVFVLAATSRPDLVDPALLRPGRLDKALLCDMPDLQDRVDYLVLTNTPTTPLQILAALTRSMHLDADVDLASIAARCEQFTGADLQALVYNAHLECVHEVLAKREEVEAEKREQHHVERDDHNDHSSREDEDEDKAAPGFSWSLHSDTPLTRSGEKEVDARIERLLSAHTALGSRSSHPQSPHSQEKTANTTATSPTPHVITAEHISKAFAITHPSVSSDEIARLRGVYDSFTTGRPSQEEPKTTTQLTRLDAGQTEWSQNGRHTGTTDIGLTQHGAEVVEKLGPRVVGDAKLIDPGRISHVLLSPRKRAIDTFTLLFKDNLPAVAEREIVEDAREWTYGDYEGLKPAEIKARNPHHWIWTDGCPNGESAADVSARADNLVRKIRDIHAAHLLDRERGVETKSSGDVVIFSHGHFSRVFISRFLGFGIGEFGPKIVAEAGAVQLLGYQHNSLDEPSILAMNLQ</sequence>
<gene>
    <name evidence="20" type="ORF">E3P90_01630</name>
</gene>
<keyword evidence="6" id="KW-0677">Repeat</keyword>
<feature type="region of interest" description="Disordered" evidence="18">
    <location>
        <begin position="904"/>
        <end position="954"/>
    </location>
</feature>
<evidence type="ECO:0000256" key="8">
    <source>
        <dbReference type="ARBA" id="ARBA00022801"/>
    </source>
</evidence>
<evidence type="ECO:0000256" key="12">
    <source>
        <dbReference type="ARBA" id="ARBA00023140"/>
    </source>
</evidence>
<dbReference type="PROSITE" id="PS00674">
    <property type="entry name" value="AAA"/>
    <property type="match status" value="1"/>
</dbReference>
<evidence type="ECO:0000256" key="7">
    <source>
        <dbReference type="ARBA" id="ARBA00022741"/>
    </source>
</evidence>
<evidence type="ECO:0000313" key="20">
    <source>
        <dbReference type="EMBL" id="TIB13521.1"/>
    </source>
</evidence>
<evidence type="ECO:0000256" key="6">
    <source>
        <dbReference type="ARBA" id="ARBA00022737"/>
    </source>
</evidence>
<dbReference type="Pfam" id="PF09262">
    <property type="entry name" value="PEX-1N"/>
    <property type="match status" value="1"/>
</dbReference>
<dbReference type="Proteomes" id="UP000306954">
    <property type="component" value="Unassembled WGS sequence"/>
</dbReference>
<evidence type="ECO:0000256" key="4">
    <source>
        <dbReference type="ARBA" id="ARBA00022490"/>
    </source>
</evidence>
<dbReference type="CDD" id="cd07040">
    <property type="entry name" value="HP"/>
    <property type="match status" value="1"/>
</dbReference>
<keyword evidence="11" id="KW-0472">Membrane</keyword>
<dbReference type="PANTHER" id="PTHR23077:SF12">
    <property type="entry name" value="PEROXISOMAL ATPASE PEX1"/>
    <property type="match status" value="1"/>
</dbReference>
<dbReference type="InterPro" id="IPR027417">
    <property type="entry name" value="P-loop_NTPase"/>
</dbReference>
<evidence type="ECO:0000313" key="21">
    <source>
        <dbReference type="Proteomes" id="UP000306954"/>
    </source>
</evidence>
<dbReference type="InterPro" id="IPR003960">
    <property type="entry name" value="ATPase_AAA_CS"/>
</dbReference>
<keyword evidence="4" id="KW-0963">Cytoplasm</keyword>
<dbReference type="EMBL" id="SPOF01000014">
    <property type="protein sequence ID" value="TIB13521.1"/>
    <property type="molecule type" value="Genomic_DNA"/>
</dbReference>
<evidence type="ECO:0000256" key="17">
    <source>
        <dbReference type="ARBA" id="ARBA00064205"/>
    </source>
</evidence>
<dbReference type="SMART" id="SM00855">
    <property type="entry name" value="PGAM"/>
    <property type="match status" value="1"/>
</dbReference>
<evidence type="ECO:0000256" key="3">
    <source>
        <dbReference type="ARBA" id="ARBA00022448"/>
    </source>
</evidence>
<organism evidence="20 21">
    <name type="scientific">Wallemia ichthyophaga</name>
    <dbReference type="NCBI Taxonomy" id="245174"/>
    <lineage>
        <taxon>Eukaryota</taxon>
        <taxon>Fungi</taxon>
        <taxon>Dikarya</taxon>
        <taxon>Basidiomycota</taxon>
        <taxon>Wallemiomycotina</taxon>
        <taxon>Wallemiomycetes</taxon>
        <taxon>Wallemiales</taxon>
        <taxon>Wallemiaceae</taxon>
        <taxon>Wallemia</taxon>
    </lineage>
</organism>
<evidence type="ECO:0000256" key="5">
    <source>
        <dbReference type="ARBA" id="ARBA00022593"/>
    </source>
</evidence>
<feature type="compositionally biased region" description="Polar residues" evidence="18">
    <location>
        <begin position="984"/>
        <end position="994"/>
    </location>
</feature>
<evidence type="ECO:0000256" key="16">
    <source>
        <dbReference type="ARBA" id="ARBA00048778"/>
    </source>
</evidence>
<dbReference type="PANTHER" id="PTHR23077">
    <property type="entry name" value="AAA-FAMILY ATPASE"/>
    <property type="match status" value="1"/>
</dbReference>